<dbReference type="GeneID" id="87819055"/>
<proteinExistence type="predicted"/>
<evidence type="ECO:0000259" key="1">
    <source>
        <dbReference type="Pfam" id="PF24494"/>
    </source>
</evidence>
<sequence length="134" mass="15490">MSSLQHGSQPAPASHIPRFLWRVESRSSRYRVLECSHWDSQHVHFNRDELRPWISTHMESRRAYYHAPFVITSLTGSLLWALNSAHRMLSRGEAEVNIVPLEAWSALTDHIYPAKSLAAWLEIEPPGITWHDDP</sequence>
<dbReference type="Pfam" id="PF24494">
    <property type="entry name" value="DUF7587"/>
    <property type="match status" value="1"/>
</dbReference>
<organism evidence="2 3">
    <name type="scientific">Dichotomopilus funicola</name>
    <dbReference type="NCBI Taxonomy" id="1934379"/>
    <lineage>
        <taxon>Eukaryota</taxon>
        <taxon>Fungi</taxon>
        <taxon>Dikarya</taxon>
        <taxon>Ascomycota</taxon>
        <taxon>Pezizomycotina</taxon>
        <taxon>Sordariomycetes</taxon>
        <taxon>Sordariomycetidae</taxon>
        <taxon>Sordariales</taxon>
        <taxon>Chaetomiaceae</taxon>
        <taxon>Dichotomopilus</taxon>
    </lineage>
</organism>
<reference evidence="2" key="1">
    <citation type="journal article" date="2023" name="Mol. Phylogenet. Evol.">
        <title>Genome-scale phylogeny and comparative genomics of the fungal order Sordariales.</title>
        <authorList>
            <person name="Hensen N."/>
            <person name="Bonometti L."/>
            <person name="Westerberg I."/>
            <person name="Brannstrom I.O."/>
            <person name="Guillou S."/>
            <person name="Cros-Aarteil S."/>
            <person name="Calhoun S."/>
            <person name="Haridas S."/>
            <person name="Kuo A."/>
            <person name="Mondo S."/>
            <person name="Pangilinan J."/>
            <person name="Riley R."/>
            <person name="LaButti K."/>
            <person name="Andreopoulos B."/>
            <person name="Lipzen A."/>
            <person name="Chen C."/>
            <person name="Yan M."/>
            <person name="Daum C."/>
            <person name="Ng V."/>
            <person name="Clum A."/>
            <person name="Steindorff A."/>
            <person name="Ohm R.A."/>
            <person name="Martin F."/>
            <person name="Silar P."/>
            <person name="Natvig D.O."/>
            <person name="Lalanne C."/>
            <person name="Gautier V."/>
            <person name="Ament-Velasquez S.L."/>
            <person name="Kruys A."/>
            <person name="Hutchinson M.I."/>
            <person name="Powell A.J."/>
            <person name="Barry K."/>
            <person name="Miller A.N."/>
            <person name="Grigoriev I.V."/>
            <person name="Debuchy R."/>
            <person name="Gladieux P."/>
            <person name="Hiltunen Thoren M."/>
            <person name="Johannesson H."/>
        </authorList>
    </citation>
    <scope>NUCLEOTIDE SEQUENCE</scope>
    <source>
        <strain evidence="2">CBS 141.50</strain>
    </source>
</reference>
<feature type="domain" description="DUF7587" evidence="1">
    <location>
        <begin position="16"/>
        <end position="125"/>
    </location>
</feature>
<dbReference type="EMBL" id="MU853688">
    <property type="protein sequence ID" value="KAK4139150.1"/>
    <property type="molecule type" value="Genomic_DNA"/>
</dbReference>
<evidence type="ECO:0000313" key="2">
    <source>
        <dbReference type="EMBL" id="KAK4139150.1"/>
    </source>
</evidence>
<protein>
    <recommendedName>
        <fullName evidence="1">DUF7587 domain-containing protein</fullName>
    </recommendedName>
</protein>
<reference evidence="2" key="2">
    <citation type="submission" date="2023-05" db="EMBL/GenBank/DDBJ databases">
        <authorList>
            <consortium name="Lawrence Berkeley National Laboratory"/>
            <person name="Steindorff A."/>
            <person name="Hensen N."/>
            <person name="Bonometti L."/>
            <person name="Westerberg I."/>
            <person name="Brannstrom I.O."/>
            <person name="Guillou S."/>
            <person name="Cros-Aarteil S."/>
            <person name="Calhoun S."/>
            <person name="Haridas S."/>
            <person name="Kuo A."/>
            <person name="Mondo S."/>
            <person name="Pangilinan J."/>
            <person name="Riley R."/>
            <person name="Labutti K."/>
            <person name="Andreopoulos B."/>
            <person name="Lipzen A."/>
            <person name="Chen C."/>
            <person name="Yanf M."/>
            <person name="Daum C."/>
            <person name="Ng V."/>
            <person name="Clum A."/>
            <person name="Ohm R."/>
            <person name="Martin F."/>
            <person name="Silar P."/>
            <person name="Natvig D."/>
            <person name="Lalanne C."/>
            <person name="Gautier V."/>
            <person name="Ament-Velasquez S.L."/>
            <person name="Kruys A."/>
            <person name="Hutchinson M.I."/>
            <person name="Powell A.J."/>
            <person name="Barry K."/>
            <person name="Miller A.N."/>
            <person name="Grigoriev I.V."/>
            <person name="Debuchy R."/>
            <person name="Gladieux P."/>
            <person name="Thoren M.H."/>
            <person name="Johannesson H."/>
        </authorList>
    </citation>
    <scope>NUCLEOTIDE SEQUENCE</scope>
    <source>
        <strain evidence="2">CBS 141.50</strain>
    </source>
</reference>
<accession>A0AAN6UUF4</accession>
<dbReference type="Proteomes" id="UP001302676">
    <property type="component" value="Unassembled WGS sequence"/>
</dbReference>
<dbReference type="RefSeq" id="XP_062632521.1">
    <property type="nucleotide sequence ID" value="XM_062782442.1"/>
</dbReference>
<dbReference type="AlphaFoldDB" id="A0AAN6UUF4"/>
<dbReference type="InterPro" id="IPR056009">
    <property type="entry name" value="DUF7587"/>
</dbReference>
<evidence type="ECO:0000313" key="3">
    <source>
        <dbReference type="Proteomes" id="UP001302676"/>
    </source>
</evidence>
<gene>
    <name evidence="2" type="ORF">C8A04DRAFT_33377</name>
</gene>
<comment type="caution">
    <text evidence="2">The sequence shown here is derived from an EMBL/GenBank/DDBJ whole genome shotgun (WGS) entry which is preliminary data.</text>
</comment>
<name>A0AAN6UUF4_9PEZI</name>
<keyword evidence="3" id="KW-1185">Reference proteome</keyword>